<evidence type="ECO:0000313" key="2">
    <source>
        <dbReference type="EMBL" id="KAL3686521.1"/>
    </source>
</evidence>
<protein>
    <submittedName>
        <fullName evidence="2">Uncharacterized protein</fullName>
    </submittedName>
</protein>
<name>A0ABD3H6S3_9MARC</name>
<feature type="region of interest" description="Disordered" evidence="1">
    <location>
        <begin position="72"/>
        <end position="119"/>
    </location>
</feature>
<evidence type="ECO:0000313" key="3">
    <source>
        <dbReference type="Proteomes" id="UP001633002"/>
    </source>
</evidence>
<accession>A0ABD3H6S3</accession>
<organism evidence="2 3">
    <name type="scientific">Riccia sorocarpa</name>
    <dbReference type="NCBI Taxonomy" id="122646"/>
    <lineage>
        <taxon>Eukaryota</taxon>
        <taxon>Viridiplantae</taxon>
        <taxon>Streptophyta</taxon>
        <taxon>Embryophyta</taxon>
        <taxon>Marchantiophyta</taxon>
        <taxon>Marchantiopsida</taxon>
        <taxon>Marchantiidae</taxon>
        <taxon>Marchantiales</taxon>
        <taxon>Ricciaceae</taxon>
        <taxon>Riccia</taxon>
    </lineage>
</organism>
<gene>
    <name evidence="2" type="ORF">R1sor_009095</name>
</gene>
<reference evidence="2 3" key="1">
    <citation type="submission" date="2024-09" db="EMBL/GenBank/DDBJ databases">
        <title>Chromosome-scale assembly of Riccia sorocarpa.</title>
        <authorList>
            <person name="Paukszto L."/>
        </authorList>
    </citation>
    <scope>NUCLEOTIDE SEQUENCE [LARGE SCALE GENOMIC DNA]</scope>
    <source>
        <strain evidence="2">LP-2024</strain>
        <tissue evidence="2">Aerial parts of the thallus</tissue>
    </source>
</reference>
<feature type="region of interest" description="Disordered" evidence="1">
    <location>
        <begin position="1"/>
        <end position="41"/>
    </location>
</feature>
<comment type="caution">
    <text evidence="2">The sequence shown here is derived from an EMBL/GenBank/DDBJ whole genome shotgun (WGS) entry which is preliminary data.</text>
</comment>
<evidence type="ECO:0000256" key="1">
    <source>
        <dbReference type="SAM" id="MobiDB-lite"/>
    </source>
</evidence>
<feature type="compositionally biased region" description="Low complexity" evidence="1">
    <location>
        <begin position="9"/>
        <end position="31"/>
    </location>
</feature>
<sequence>MMKQNSIRPGAPVAPSSAPQQSVQGPSGSPSHSQMDYRAAVSPARMAGGHGAAMNGDSEQFGSLVVRRTSKTMLSTARSDGPGWGAFEHHTSGPAEKGTTTGPDSNLASTGIRNGDPTAPLPVIPEQLDTGPETEEVNQDYQEPSYTDCHKAWINVLDENLAATRINPANKEASTDFEVDMSDLMNAVYDVIETSGRWGNTDRQFLSRYQTFYRRDPPAAETFTDHTHSRLTCHDFMFRKMVRSNATPTPWGQDS</sequence>
<keyword evidence="3" id="KW-1185">Reference proteome</keyword>
<dbReference type="EMBL" id="JBJQOH010000005">
    <property type="protein sequence ID" value="KAL3686521.1"/>
    <property type="molecule type" value="Genomic_DNA"/>
</dbReference>
<feature type="compositionally biased region" description="Polar residues" evidence="1">
    <location>
        <begin position="98"/>
        <end position="112"/>
    </location>
</feature>
<proteinExistence type="predicted"/>
<dbReference type="AlphaFoldDB" id="A0ABD3H6S3"/>
<dbReference type="Proteomes" id="UP001633002">
    <property type="component" value="Unassembled WGS sequence"/>
</dbReference>